<name>Q2HG57_CHAGB</name>
<feature type="transmembrane region" description="Helical" evidence="4">
    <location>
        <begin position="122"/>
        <end position="140"/>
    </location>
</feature>
<dbReference type="Proteomes" id="UP000001056">
    <property type="component" value="Unassembled WGS sequence"/>
</dbReference>
<dbReference type="FunCoup" id="Q2HG57">
    <property type="interactions" value="125"/>
</dbReference>
<dbReference type="RefSeq" id="XP_001220018.1">
    <property type="nucleotide sequence ID" value="XM_001220017.1"/>
</dbReference>
<dbReference type="GO" id="GO:0016757">
    <property type="term" value="F:glycosyltransferase activity"/>
    <property type="evidence" value="ECO:0007669"/>
    <property type="project" value="UniProtKB-KW"/>
</dbReference>
<keyword evidence="6" id="KW-1185">Reference proteome</keyword>
<evidence type="ECO:0000313" key="6">
    <source>
        <dbReference type="Proteomes" id="UP000001056"/>
    </source>
</evidence>
<dbReference type="eggNOG" id="KOG4748">
    <property type="taxonomic scope" value="Eukaryota"/>
</dbReference>
<keyword evidence="4" id="KW-1133">Transmembrane helix</keyword>
<dbReference type="EMBL" id="CH408029">
    <property type="protein sequence ID" value="EAQ92562.1"/>
    <property type="molecule type" value="Genomic_DNA"/>
</dbReference>
<dbReference type="GO" id="GO:0000139">
    <property type="term" value="C:Golgi membrane"/>
    <property type="evidence" value="ECO:0007669"/>
    <property type="project" value="TreeGrafter"/>
</dbReference>
<keyword evidence="4" id="KW-0472">Membrane</keyword>
<dbReference type="HOGENOM" id="CLU_021434_0_0_1"/>
<dbReference type="AlphaFoldDB" id="Q2HG57"/>
<reference evidence="6" key="1">
    <citation type="journal article" date="2015" name="Genome Announc.">
        <title>Draft genome sequence of the cellulolytic fungus Chaetomium globosum.</title>
        <authorList>
            <person name="Cuomo C.A."/>
            <person name="Untereiner W.A."/>
            <person name="Ma L.-J."/>
            <person name="Grabherr M."/>
            <person name="Birren B.W."/>
        </authorList>
    </citation>
    <scope>NUCLEOTIDE SEQUENCE [LARGE SCALE GENOMIC DNA]</scope>
    <source>
        <strain evidence="6">ATCC 6205 / CBS 148.51 / DSM 1962 / NBRC 6347 / NRRL 1970</strain>
    </source>
</reference>
<evidence type="ECO:0000256" key="4">
    <source>
        <dbReference type="SAM" id="Phobius"/>
    </source>
</evidence>
<dbReference type="PANTHER" id="PTHR31306:SF5">
    <property type="entry name" value="ALPHA-1,6-MANNOSYLTRANSFERASE MNN10-RELATED"/>
    <property type="match status" value="1"/>
</dbReference>
<dbReference type="InParanoid" id="Q2HG57"/>
<dbReference type="PANTHER" id="PTHR31306">
    <property type="entry name" value="ALPHA-1,6-MANNOSYLTRANSFERASE MNN11-RELATED"/>
    <property type="match status" value="1"/>
</dbReference>
<dbReference type="VEuPathDB" id="FungiDB:CHGG_00797"/>
<protein>
    <recommendedName>
        <fullName evidence="7">Glycosyltransferase family 34 protein</fullName>
    </recommendedName>
</protein>
<evidence type="ECO:0000256" key="3">
    <source>
        <dbReference type="SAM" id="MobiDB-lite"/>
    </source>
</evidence>
<sequence length="514" mass="59492">MSLSRSPSPVPGGGWASPGLNIVSGRSSPTRAYPGSSGTPAMWESSRLKKGNGPGYPSFSTKNQSFLGRHMRRISSSLPRFGSNSHYADKEKLGRGRWSIHNVPLLGRVRGIMARMGRKMKIRLLILLMFILSIIIFYNSPLVYHWRRSAWFGGGQKFVIILGANVGGGVMDWKGAREWAIERDSVRNKKRYAARWGYELEIVDMSTKKRYAHEWRESWEKVDFVRTRHEEVPKGRVPSYSLQDHIFDNIEKHVYRDINEYNPLNITHPFTETYLDAESQSPIGDGKSGSVNLMLSQDCSGFNLGSFFVRRGVWADRLLDVWWDPVAYEQKHMEWAHKEQDALEQLYISQPWVRKHTAFLPQRMINSFPSGACADNGNDSRIHYDQKDRDFLVNMAGCEWGRDCWGEMYNFRELSYYLNPVGRQMLPRVERCTGWRATWPFAVALPRFTSLHPWSLNRRMLAPPHISNDKDAASGSTRHLQPEQESEADRHEICYFHMFIFAQAVLEWRDRVDY</sequence>
<evidence type="ECO:0000256" key="2">
    <source>
        <dbReference type="ARBA" id="ARBA00022679"/>
    </source>
</evidence>
<dbReference type="OMA" id="GEMYHYR"/>
<accession>Q2HG57</accession>
<gene>
    <name evidence="5" type="ORF">CHGG_00797</name>
</gene>
<organism evidence="5 6">
    <name type="scientific">Chaetomium globosum (strain ATCC 6205 / CBS 148.51 / DSM 1962 / NBRC 6347 / NRRL 1970)</name>
    <name type="common">Soil fungus</name>
    <dbReference type="NCBI Taxonomy" id="306901"/>
    <lineage>
        <taxon>Eukaryota</taxon>
        <taxon>Fungi</taxon>
        <taxon>Dikarya</taxon>
        <taxon>Ascomycota</taxon>
        <taxon>Pezizomycotina</taxon>
        <taxon>Sordariomycetes</taxon>
        <taxon>Sordariomycetidae</taxon>
        <taxon>Sordariales</taxon>
        <taxon>Chaetomiaceae</taxon>
        <taxon>Chaetomium</taxon>
    </lineage>
</organism>
<dbReference type="InterPro" id="IPR008630">
    <property type="entry name" value="Glyco_trans_34"/>
</dbReference>
<dbReference type="STRING" id="306901.Q2HG57"/>
<keyword evidence="1" id="KW-0328">Glycosyltransferase</keyword>
<dbReference type="GO" id="GO:0006487">
    <property type="term" value="P:protein N-linked glycosylation"/>
    <property type="evidence" value="ECO:0007669"/>
    <property type="project" value="TreeGrafter"/>
</dbReference>
<keyword evidence="4" id="KW-0812">Transmembrane</keyword>
<keyword evidence="2" id="KW-0808">Transferase</keyword>
<dbReference type="GeneID" id="4386930"/>
<evidence type="ECO:0000256" key="1">
    <source>
        <dbReference type="ARBA" id="ARBA00022676"/>
    </source>
</evidence>
<evidence type="ECO:0008006" key="7">
    <source>
        <dbReference type="Google" id="ProtNLM"/>
    </source>
</evidence>
<feature type="region of interest" description="Disordered" evidence="3">
    <location>
        <begin position="1"/>
        <end position="59"/>
    </location>
</feature>
<proteinExistence type="predicted"/>
<dbReference type="Pfam" id="PF05637">
    <property type="entry name" value="Glyco_transf_34"/>
    <property type="match status" value="1"/>
</dbReference>
<dbReference type="OrthoDB" id="407658at2759"/>
<evidence type="ECO:0000313" key="5">
    <source>
        <dbReference type="EMBL" id="EAQ92562.1"/>
    </source>
</evidence>